<reference evidence="1 2" key="1">
    <citation type="journal article" date="2015" name="Nat. Commun.">
        <title>Production of butyrate from lysine and the Amadori product fructoselysine by a human gut commensal.</title>
        <authorList>
            <person name="Bui T.P."/>
            <person name="Ritari J."/>
            <person name="Boeren S."/>
            <person name="de Waard P."/>
            <person name="Plugge C.M."/>
            <person name="de Vos W.M."/>
        </authorList>
    </citation>
    <scope>NUCLEOTIDE SEQUENCE [LARGE SCALE GENOMIC DNA]</scope>
    <source>
        <strain evidence="1 2">AF211</strain>
    </source>
</reference>
<name>A0A0S2W437_9FIRM</name>
<keyword evidence="2" id="KW-1185">Reference proteome</keyword>
<dbReference type="EMBL" id="CP011307">
    <property type="protein sequence ID" value="ALP93986.1"/>
    <property type="molecule type" value="Genomic_DNA"/>
</dbReference>
<dbReference type="KEGG" id="ibu:IB211_01595"/>
<reference evidence="2" key="2">
    <citation type="submission" date="2015-04" db="EMBL/GenBank/DDBJ databases">
        <title>A butyrogenic pathway from the amino acid lysine in a human gut commensal.</title>
        <authorList>
            <person name="de Vos W.M."/>
            <person name="Bui N.T.P."/>
            <person name="Plugge C.M."/>
            <person name="Ritari J."/>
        </authorList>
    </citation>
    <scope>NUCLEOTIDE SEQUENCE [LARGE SCALE GENOMIC DNA]</scope>
    <source>
        <strain evidence="2">AF211</strain>
    </source>
</reference>
<evidence type="ECO:0000313" key="2">
    <source>
        <dbReference type="Proteomes" id="UP000064844"/>
    </source>
</evidence>
<proteinExistence type="predicted"/>
<gene>
    <name evidence="1" type="ORF">IB211_01595</name>
</gene>
<dbReference type="Proteomes" id="UP000064844">
    <property type="component" value="Chromosome"/>
</dbReference>
<evidence type="ECO:0000313" key="1">
    <source>
        <dbReference type="EMBL" id="ALP93986.1"/>
    </source>
</evidence>
<organism evidence="1 2">
    <name type="scientific">Intestinimonas butyriciproducens</name>
    <dbReference type="NCBI Taxonomy" id="1297617"/>
    <lineage>
        <taxon>Bacteria</taxon>
        <taxon>Bacillati</taxon>
        <taxon>Bacillota</taxon>
        <taxon>Clostridia</taxon>
        <taxon>Eubacteriales</taxon>
        <taxon>Intestinimonas</taxon>
    </lineage>
</organism>
<dbReference type="AlphaFoldDB" id="A0A0S2W437"/>
<accession>A0A0S2W437</accession>
<dbReference type="STRING" id="1297617.IB211_01595"/>
<protein>
    <submittedName>
        <fullName evidence="1">Uncharacterized protein</fullName>
    </submittedName>
</protein>
<sequence length="49" mass="6215">MKKGCRKKQWQPKDFWATFRMYQLSLDGQKDRVYKKYWDLYDTYSIEKI</sequence>